<feature type="domain" description="Protein kinase" evidence="21">
    <location>
        <begin position="337"/>
        <end position="617"/>
    </location>
</feature>
<keyword evidence="7" id="KW-0808">Transferase</keyword>
<gene>
    <name evidence="22" type="ORF">LTRI10_LOCUS22488</name>
</gene>
<organism evidence="22 23">
    <name type="scientific">Linum trigynum</name>
    <dbReference type="NCBI Taxonomy" id="586398"/>
    <lineage>
        <taxon>Eukaryota</taxon>
        <taxon>Viridiplantae</taxon>
        <taxon>Streptophyta</taxon>
        <taxon>Embryophyta</taxon>
        <taxon>Tracheophyta</taxon>
        <taxon>Spermatophyta</taxon>
        <taxon>Magnoliopsida</taxon>
        <taxon>eudicotyledons</taxon>
        <taxon>Gunneridae</taxon>
        <taxon>Pentapetalae</taxon>
        <taxon>rosids</taxon>
        <taxon>fabids</taxon>
        <taxon>Malpighiales</taxon>
        <taxon>Linaceae</taxon>
        <taxon>Linum</taxon>
    </lineage>
</organism>
<dbReference type="PROSITE" id="PS00308">
    <property type="entry name" value="LECTIN_LEGUME_ALPHA"/>
    <property type="match status" value="1"/>
</dbReference>
<dbReference type="AlphaFoldDB" id="A0AAV2E5I7"/>
<dbReference type="InterPro" id="IPR001245">
    <property type="entry name" value="Ser-Thr/Tyr_kinase_cat_dom"/>
</dbReference>
<evidence type="ECO:0000256" key="3">
    <source>
        <dbReference type="ARBA" id="ARBA00008536"/>
    </source>
</evidence>
<dbReference type="Gene3D" id="1.10.510.10">
    <property type="entry name" value="Transferase(Phosphotransferase) domain 1"/>
    <property type="match status" value="1"/>
</dbReference>
<comment type="similarity">
    <text evidence="3">In the N-terminal section; belongs to the leguminous lectin family.</text>
</comment>
<dbReference type="Proteomes" id="UP001497516">
    <property type="component" value="Chromosome 4"/>
</dbReference>
<protein>
    <recommendedName>
        <fullName evidence="21">Protein kinase domain-containing protein</fullName>
    </recommendedName>
</protein>
<keyword evidence="12" id="KW-0418">Kinase</keyword>
<dbReference type="GO" id="GO:0004674">
    <property type="term" value="F:protein serine/threonine kinase activity"/>
    <property type="evidence" value="ECO:0007669"/>
    <property type="project" value="UniProtKB-KW"/>
</dbReference>
<dbReference type="GO" id="GO:0030246">
    <property type="term" value="F:carbohydrate binding"/>
    <property type="evidence" value="ECO:0007669"/>
    <property type="project" value="UniProtKB-KW"/>
</dbReference>
<keyword evidence="13 18" id="KW-0067">ATP-binding</keyword>
<dbReference type="GO" id="GO:0005886">
    <property type="term" value="C:plasma membrane"/>
    <property type="evidence" value="ECO:0007669"/>
    <property type="project" value="UniProtKB-SubCell"/>
</dbReference>
<evidence type="ECO:0000256" key="13">
    <source>
        <dbReference type="ARBA" id="ARBA00022840"/>
    </source>
</evidence>
<dbReference type="CDD" id="cd14066">
    <property type="entry name" value="STKc_IRAK"/>
    <property type="match status" value="1"/>
</dbReference>
<evidence type="ECO:0000256" key="2">
    <source>
        <dbReference type="ARBA" id="ARBA00007606"/>
    </source>
</evidence>
<dbReference type="PROSITE" id="PS00108">
    <property type="entry name" value="PROTEIN_KINASE_ST"/>
    <property type="match status" value="1"/>
</dbReference>
<dbReference type="EMBL" id="OZ034817">
    <property type="protein sequence ID" value="CAL1381084.1"/>
    <property type="molecule type" value="Genomic_DNA"/>
</dbReference>
<evidence type="ECO:0000313" key="23">
    <source>
        <dbReference type="Proteomes" id="UP001497516"/>
    </source>
</evidence>
<evidence type="ECO:0000256" key="12">
    <source>
        <dbReference type="ARBA" id="ARBA00022777"/>
    </source>
</evidence>
<keyword evidence="15" id="KW-0472">Membrane</keyword>
<dbReference type="Pfam" id="PF00139">
    <property type="entry name" value="Lectin_legB"/>
    <property type="match status" value="1"/>
</dbReference>
<comment type="similarity">
    <text evidence="2">Belongs to the leguminous lectin family.</text>
</comment>
<feature type="signal peptide" evidence="20">
    <location>
        <begin position="1"/>
        <end position="25"/>
    </location>
</feature>
<evidence type="ECO:0000256" key="9">
    <source>
        <dbReference type="ARBA" id="ARBA00022729"/>
    </source>
</evidence>
<dbReference type="InterPro" id="IPR000719">
    <property type="entry name" value="Prot_kinase_dom"/>
</dbReference>
<evidence type="ECO:0000256" key="17">
    <source>
        <dbReference type="ARBA" id="ARBA00023180"/>
    </source>
</evidence>
<dbReference type="InterPro" id="IPR011009">
    <property type="entry name" value="Kinase-like_dom_sf"/>
</dbReference>
<comment type="subcellular location">
    <subcellularLocation>
        <location evidence="1">Cell membrane</location>
        <topology evidence="1">Single-pass type I membrane protein</topology>
    </subcellularLocation>
</comment>
<evidence type="ECO:0000256" key="4">
    <source>
        <dbReference type="ARBA" id="ARBA00010217"/>
    </source>
</evidence>
<evidence type="ECO:0000256" key="18">
    <source>
        <dbReference type="PROSITE-ProRule" id="PRU10141"/>
    </source>
</evidence>
<evidence type="ECO:0000256" key="10">
    <source>
        <dbReference type="ARBA" id="ARBA00022734"/>
    </source>
</evidence>
<name>A0AAV2E5I7_9ROSI</name>
<dbReference type="InterPro" id="IPR000985">
    <property type="entry name" value="Lectin_LegA_CS"/>
</dbReference>
<keyword evidence="16" id="KW-0675">Receptor</keyword>
<feature type="chain" id="PRO_5043315154" description="Protein kinase domain-containing protein" evidence="20">
    <location>
        <begin position="26"/>
        <end position="655"/>
    </location>
</feature>
<evidence type="ECO:0000259" key="21">
    <source>
        <dbReference type="PROSITE" id="PS50011"/>
    </source>
</evidence>
<keyword evidence="9 20" id="KW-0732">Signal</keyword>
<evidence type="ECO:0000256" key="7">
    <source>
        <dbReference type="ARBA" id="ARBA00022679"/>
    </source>
</evidence>
<evidence type="ECO:0000256" key="14">
    <source>
        <dbReference type="ARBA" id="ARBA00022989"/>
    </source>
</evidence>
<dbReference type="PROSITE" id="PS00107">
    <property type="entry name" value="PROTEIN_KINASE_ATP"/>
    <property type="match status" value="1"/>
</dbReference>
<evidence type="ECO:0000256" key="15">
    <source>
        <dbReference type="ARBA" id="ARBA00023136"/>
    </source>
</evidence>
<dbReference type="InterPro" id="IPR013320">
    <property type="entry name" value="ConA-like_dom_sf"/>
</dbReference>
<keyword evidence="6" id="KW-0723">Serine/threonine-protein kinase</keyword>
<reference evidence="22 23" key="1">
    <citation type="submission" date="2024-04" db="EMBL/GenBank/DDBJ databases">
        <authorList>
            <person name="Fracassetti M."/>
        </authorList>
    </citation>
    <scope>NUCLEOTIDE SEQUENCE [LARGE SCALE GENOMIC DNA]</scope>
</reference>
<dbReference type="InterPro" id="IPR008271">
    <property type="entry name" value="Ser/Thr_kinase_AS"/>
</dbReference>
<dbReference type="InterPro" id="IPR050528">
    <property type="entry name" value="L-type_Lectin-RKs"/>
</dbReference>
<comment type="similarity">
    <text evidence="4">In the C-terminal section; belongs to the protein kinase superfamily. Ser/Thr protein kinase family.</text>
</comment>
<proteinExistence type="inferred from homology"/>
<dbReference type="SUPFAM" id="SSF49899">
    <property type="entry name" value="Concanavalin A-like lectins/glucanases"/>
    <property type="match status" value="1"/>
</dbReference>
<keyword evidence="10" id="KW-0430">Lectin</keyword>
<dbReference type="Pfam" id="PF07714">
    <property type="entry name" value="PK_Tyr_Ser-Thr"/>
    <property type="match status" value="1"/>
</dbReference>
<dbReference type="FunFam" id="3.30.200.20:FF:000168">
    <property type="entry name" value="L-type lectin-domain containing receptor kinase IX.1"/>
    <property type="match status" value="1"/>
</dbReference>
<dbReference type="SMART" id="SM00220">
    <property type="entry name" value="S_TKc"/>
    <property type="match status" value="1"/>
</dbReference>
<keyword evidence="5" id="KW-1003">Cell membrane</keyword>
<evidence type="ECO:0000313" key="22">
    <source>
        <dbReference type="EMBL" id="CAL1381084.1"/>
    </source>
</evidence>
<sequence>MVLPPFILLLRLIVFHFWISSSSVASLTFQKPTFDPNDATITCEGGAAAASGVLKLTNAHHKNEVSRVTYADKIPLWDSATGNLSDFRTRFSFSIAAKPGTQQLPCGISFFLAPFGFPVPTNSAGGYMGLYNFTYRTYSPANKVVNVEFDSFVNAVWDPPFRHVGINNNSISSAVFAPWEVDSLSANPIVVEINYTASTHNLSVSWNYASVLDQSSSLSYGIDLREVLPEWVAVGFTATTNQFPGDQELLWWDFSSTLEINEKDGANVERKVLLVLLAVPLGFAVAAKVIADGVGRSRKKKETIEGVSLLSINVEFSKGAGPRWVPYNDLVSATNNFSIDRKLGEGGFGGVYRGFLKDLDIPVAVKKFSRRSAQGIQEYITEVKVISRLRHRNLVKLIGWCHERGEFLLVYEFMPEGSLDSHLFANCISTGSHPLRWPERYRVALGLASALLYLHEEWEQCVVHRDIKAANVMLDSGFNVKLGDFGLARLVDHELGPQTTRLAGTIGYMSPEYISNGRASKESDVYSFGVVCLEIATGRRVVDYIEDGLEMGLVEWVWELYGNGNHSVTIDGRLVEFDEREVECLMVVGLWCAHPDSSQRASIRQAIQVLNFEAPFPSLPEKRPFPVFHVHTASSSSEESDQPLLSYSTIELDSR</sequence>
<dbReference type="Gene3D" id="2.60.120.200">
    <property type="match status" value="1"/>
</dbReference>
<dbReference type="CDD" id="cd06899">
    <property type="entry name" value="lectin_legume_LecRK_Arcelin_ConA"/>
    <property type="match status" value="1"/>
</dbReference>
<dbReference type="GO" id="GO:0005524">
    <property type="term" value="F:ATP binding"/>
    <property type="evidence" value="ECO:0007669"/>
    <property type="project" value="UniProtKB-UniRule"/>
</dbReference>
<accession>A0AAV2E5I7</accession>
<evidence type="ECO:0000256" key="16">
    <source>
        <dbReference type="ARBA" id="ARBA00023170"/>
    </source>
</evidence>
<dbReference type="SUPFAM" id="SSF56112">
    <property type="entry name" value="Protein kinase-like (PK-like)"/>
    <property type="match status" value="1"/>
</dbReference>
<keyword evidence="17" id="KW-0325">Glycoprotein</keyword>
<evidence type="ECO:0000256" key="11">
    <source>
        <dbReference type="ARBA" id="ARBA00022741"/>
    </source>
</evidence>
<evidence type="ECO:0000256" key="5">
    <source>
        <dbReference type="ARBA" id="ARBA00022475"/>
    </source>
</evidence>
<evidence type="ECO:0000256" key="6">
    <source>
        <dbReference type="ARBA" id="ARBA00022527"/>
    </source>
</evidence>
<dbReference type="InterPro" id="IPR001220">
    <property type="entry name" value="Legume_lectin_dom"/>
</dbReference>
<dbReference type="PANTHER" id="PTHR27007">
    <property type="match status" value="1"/>
</dbReference>
<keyword evidence="14" id="KW-1133">Transmembrane helix</keyword>
<keyword evidence="23" id="KW-1185">Reference proteome</keyword>
<feature type="binding site" evidence="18">
    <location>
        <position position="367"/>
    </location>
    <ligand>
        <name>ATP</name>
        <dbReference type="ChEBI" id="CHEBI:30616"/>
    </ligand>
</feature>
<dbReference type="FunFam" id="1.10.510.10:FF:000240">
    <property type="entry name" value="Lectin-domain containing receptor kinase A4.3"/>
    <property type="match status" value="1"/>
</dbReference>
<dbReference type="Gene3D" id="3.30.200.20">
    <property type="entry name" value="Phosphorylase Kinase, domain 1"/>
    <property type="match status" value="1"/>
</dbReference>
<feature type="region of interest" description="Disordered" evidence="19">
    <location>
        <begin position="634"/>
        <end position="655"/>
    </location>
</feature>
<dbReference type="GO" id="GO:0002229">
    <property type="term" value="P:defense response to oomycetes"/>
    <property type="evidence" value="ECO:0007669"/>
    <property type="project" value="UniProtKB-ARBA"/>
</dbReference>
<evidence type="ECO:0000256" key="1">
    <source>
        <dbReference type="ARBA" id="ARBA00004251"/>
    </source>
</evidence>
<evidence type="ECO:0000256" key="19">
    <source>
        <dbReference type="SAM" id="MobiDB-lite"/>
    </source>
</evidence>
<keyword evidence="11 18" id="KW-0547">Nucleotide-binding</keyword>
<dbReference type="PROSITE" id="PS50011">
    <property type="entry name" value="PROTEIN_KINASE_DOM"/>
    <property type="match status" value="1"/>
</dbReference>
<dbReference type="InterPro" id="IPR017441">
    <property type="entry name" value="Protein_kinase_ATP_BS"/>
</dbReference>
<evidence type="ECO:0000256" key="20">
    <source>
        <dbReference type="SAM" id="SignalP"/>
    </source>
</evidence>
<keyword evidence="8" id="KW-0812">Transmembrane</keyword>
<evidence type="ECO:0000256" key="8">
    <source>
        <dbReference type="ARBA" id="ARBA00022692"/>
    </source>
</evidence>